<organism evidence="6 7">
    <name type="scientific">Actinoplanes flavus</name>
    <dbReference type="NCBI Taxonomy" id="2820290"/>
    <lineage>
        <taxon>Bacteria</taxon>
        <taxon>Bacillati</taxon>
        <taxon>Actinomycetota</taxon>
        <taxon>Actinomycetes</taxon>
        <taxon>Micromonosporales</taxon>
        <taxon>Micromonosporaceae</taxon>
        <taxon>Actinoplanes</taxon>
    </lineage>
</organism>
<gene>
    <name evidence="6" type="ORF">J5X75_27275</name>
</gene>
<dbReference type="Pfam" id="PF13404">
    <property type="entry name" value="HTH_AsnC-type"/>
    <property type="match status" value="1"/>
</dbReference>
<evidence type="ECO:0000313" key="6">
    <source>
        <dbReference type="EMBL" id="MBO3741217.1"/>
    </source>
</evidence>
<dbReference type="Gene3D" id="1.10.10.10">
    <property type="entry name" value="Winged helix-like DNA-binding domain superfamily/Winged helix DNA-binding domain"/>
    <property type="match status" value="1"/>
</dbReference>
<dbReference type="InterPro" id="IPR019887">
    <property type="entry name" value="Tscrpt_reg_AsnC/Lrp_C"/>
</dbReference>
<comment type="caution">
    <text evidence="6">The sequence shown here is derived from an EMBL/GenBank/DDBJ whole genome shotgun (WGS) entry which is preliminary data.</text>
</comment>
<keyword evidence="7" id="KW-1185">Reference proteome</keyword>
<dbReference type="Gene3D" id="3.30.70.920">
    <property type="match status" value="1"/>
</dbReference>
<dbReference type="PANTHER" id="PTHR30154:SF34">
    <property type="entry name" value="TRANSCRIPTIONAL REGULATOR AZLB"/>
    <property type="match status" value="1"/>
</dbReference>
<feature type="region of interest" description="Disordered" evidence="4">
    <location>
        <begin position="1"/>
        <end position="75"/>
    </location>
</feature>
<evidence type="ECO:0000256" key="1">
    <source>
        <dbReference type="ARBA" id="ARBA00023015"/>
    </source>
</evidence>
<feature type="domain" description="HTH asnC-type" evidence="5">
    <location>
        <begin position="76"/>
        <end position="136"/>
    </location>
</feature>
<dbReference type="PROSITE" id="PS50956">
    <property type="entry name" value="HTH_ASNC_2"/>
    <property type="match status" value="1"/>
</dbReference>
<dbReference type="InterPro" id="IPR036388">
    <property type="entry name" value="WH-like_DNA-bd_sf"/>
</dbReference>
<dbReference type="PRINTS" id="PR00033">
    <property type="entry name" value="HTHASNC"/>
</dbReference>
<dbReference type="InterPro" id="IPR019888">
    <property type="entry name" value="Tscrpt_reg_AsnC-like"/>
</dbReference>
<evidence type="ECO:0000256" key="3">
    <source>
        <dbReference type="ARBA" id="ARBA00023163"/>
    </source>
</evidence>
<dbReference type="InterPro" id="IPR000485">
    <property type="entry name" value="AsnC-type_HTH_dom"/>
</dbReference>
<evidence type="ECO:0000256" key="2">
    <source>
        <dbReference type="ARBA" id="ARBA00023125"/>
    </source>
</evidence>
<dbReference type="InterPro" id="IPR036390">
    <property type="entry name" value="WH_DNA-bd_sf"/>
</dbReference>
<sequence length="223" mass="23775">MAALIPVDGPQPQDTPPSPHALTPADRPQPQDAPPPPHALTPADRPQPQDTPPPPHALTPTDRPQPQDTPPPPLVLSTADEALLEALGRDGRAGYTDLAAATGWPESTVRRRMRELRRSGALYYDVEVRPLVFGFSAAVMLWVTVAPARLAAVGAALAGHEEVVFAAATTGATNLMATVICRDMAAFYRYLTERVSGLDGVDRVESTPLLRHVKQLGPAVPSM</sequence>
<keyword evidence="3" id="KW-0804">Transcription</keyword>
<accession>A0ABS3UR19</accession>
<dbReference type="SMART" id="SM00344">
    <property type="entry name" value="HTH_ASNC"/>
    <property type="match status" value="1"/>
</dbReference>
<keyword evidence="2" id="KW-0238">DNA-binding</keyword>
<dbReference type="PANTHER" id="PTHR30154">
    <property type="entry name" value="LEUCINE-RESPONSIVE REGULATORY PROTEIN"/>
    <property type="match status" value="1"/>
</dbReference>
<dbReference type="Proteomes" id="UP000679690">
    <property type="component" value="Unassembled WGS sequence"/>
</dbReference>
<dbReference type="EMBL" id="JAGFNS010000019">
    <property type="protein sequence ID" value="MBO3741217.1"/>
    <property type="molecule type" value="Genomic_DNA"/>
</dbReference>
<dbReference type="Pfam" id="PF01037">
    <property type="entry name" value="AsnC_trans_reg"/>
    <property type="match status" value="1"/>
</dbReference>
<evidence type="ECO:0000313" key="7">
    <source>
        <dbReference type="Proteomes" id="UP000679690"/>
    </source>
</evidence>
<evidence type="ECO:0000256" key="4">
    <source>
        <dbReference type="SAM" id="MobiDB-lite"/>
    </source>
</evidence>
<proteinExistence type="predicted"/>
<dbReference type="SUPFAM" id="SSF54909">
    <property type="entry name" value="Dimeric alpha+beta barrel"/>
    <property type="match status" value="1"/>
</dbReference>
<reference evidence="6 7" key="1">
    <citation type="submission" date="2021-03" db="EMBL/GenBank/DDBJ databases">
        <title>Actinoplanes flavus sp. nov., a novel actinomycete isolated from Coconut Palm rhizosphere soil.</title>
        <authorList>
            <person name="Luo X."/>
        </authorList>
    </citation>
    <scope>NUCLEOTIDE SEQUENCE [LARGE SCALE GENOMIC DNA]</scope>
    <source>
        <strain evidence="6 7">NEAU-H7</strain>
    </source>
</reference>
<protein>
    <submittedName>
        <fullName evidence="6">Lrp/AsnC family transcriptional regulator</fullName>
    </submittedName>
</protein>
<name>A0ABS3UR19_9ACTN</name>
<dbReference type="InterPro" id="IPR011008">
    <property type="entry name" value="Dimeric_a/b-barrel"/>
</dbReference>
<evidence type="ECO:0000259" key="5">
    <source>
        <dbReference type="PROSITE" id="PS50956"/>
    </source>
</evidence>
<keyword evidence="1" id="KW-0805">Transcription regulation</keyword>
<dbReference type="SUPFAM" id="SSF46785">
    <property type="entry name" value="Winged helix' DNA-binding domain"/>
    <property type="match status" value="1"/>
</dbReference>